<dbReference type="AlphaFoldDB" id="A0A3S0SWF4"/>
<dbReference type="Gene3D" id="3.40.50.720">
    <property type="entry name" value="NAD(P)-binding Rossmann-like Domain"/>
    <property type="match status" value="1"/>
</dbReference>
<evidence type="ECO:0000313" key="3">
    <source>
        <dbReference type="Proteomes" id="UP000273611"/>
    </source>
</evidence>
<evidence type="ECO:0000313" key="2">
    <source>
        <dbReference type="EMBL" id="RUM01494.1"/>
    </source>
</evidence>
<evidence type="ECO:0000259" key="1">
    <source>
        <dbReference type="SMART" id="SM00881"/>
    </source>
</evidence>
<dbReference type="Proteomes" id="UP000273611">
    <property type="component" value="Unassembled WGS sequence"/>
</dbReference>
<name>A0A3S0SWF4_9HYPH</name>
<dbReference type="Pfam" id="PF13380">
    <property type="entry name" value="CoA_binding_2"/>
    <property type="match status" value="1"/>
</dbReference>
<dbReference type="PANTHER" id="PTHR33303:SF2">
    <property type="entry name" value="COA-BINDING DOMAIN-CONTAINING PROTEIN"/>
    <property type="match status" value="1"/>
</dbReference>
<dbReference type="SUPFAM" id="SSF51735">
    <property type="entry name" value="NAD(P)-binding Rossmann-fold domains"/>
    <property type="match status" value="1"/>
</dbReference>
<gene>
    <name evidence="2" type="ORF">EEQ99_14080</name>
</gene>
<dbReference type="InterPro" id="IPR036291">
    <property type="entry name" value="NAD(P)-bd_dom_sf"/>
</dbReference>
<organism evidence="2 3">
    <name type="scientific">Rhizobium anhuiense</name>
    <dbReference type="NCBI Taxonomy" id="1184720"/>
    <lineage>
        <taxon>Bacteria</taxon>
        <taxon>Pseudomonadati</taxon>
        <taxon>Pseudomonadota</taxon>
        <taxon>Alphaproteobacteria</taxon>
        <taxon>Hyphomicrobiales</taxon>
        <taxon>Rhizobiaceae</taxon>
        <taxon>Rhizobium/Agrobacterium group</taxon>
        <taxon>Rhizobium</taxon>
    </lineage>
</organism>
<protein>
    <submittedName>
        <fullName evidence="2">CoA-binding protein</fullName>
    </submittedName>
</protein>
<dbReference type="SMART" id="SM00881">
    <property type="entry name" value="CoA_binding"/>
    <property type="match status" value="1"/>
</dbReference>
<accession>A0A3S0SWF4</accession>
<reference evidence="2 3" key="1">
    <citation type="journal article" date="2015" name="Int. J. Syst. Evol. Microbiol.">
        <title>Rhizobium anhuiense sp. nov., isolated from effective nodules of Vicia faba and Pisum sativum.</title>
        <authorList>
            <person name="Zhang Y.J."/>
            <person name="Zheng W.T."/>
            <person name="Everall I."/>
            <person name="Young J.P."/>
            <person name="Zhang X.X."/>
            <person name="Tian C.F."/>
            <person name="Sui X.H."/>
            <person name="Wang E.T."/>
            <person name="Chen W.X."/>
        </authorList>
    </citation>
    <scope>NUCLEOTIDE SEQUENCE [LARGE SCALE GENOMIC DNA]</scope>
    <source>
        <strain evidence="2 3">CCBAU 23252</strain>
    </source>
</reference>
<comment type="caution">
    <text evidence="2">The sequence shown here is derived from an EMBL/GenBank/DDBJ whole genome shotgun (WGS) entry which is preliminary data.</text>
</comment>
<dbReference type="EMBL" id="RIBW01000005">
    <property type="protein sequence ID" value="RUM01494.1"/>
    <property type="molecule type" value="Genomic_DNA"/>
</dbReference>
<dbReference type="InterPro" id="IPR003781">
    <property type="entry name" value="CoA-bd"/>
</dbReference>
<dbReference type="PANTHER" id="PTHR33303">
    <property type="entry name" value="CYTOPLASMIC PROTEIN-RELATED"/>
    <property type="match status" value="1"/>
</dbReference>
<dbReference type="RefSeq" id="WP_048338657.1">
    <property type="nucleotide sequence ID" value="NZ_BMFI01000005.1"/>
</dbReference>
<feature type="domain" description="CoA-binding" evidence="1">
    <location>
        <begin position="14"/>
        <end position="111"/>
    </location>
</feature>
<sequence>MNHDAYTDDYLAGILHSVKTIALTGASPNPARPSNGVMGYLLSCGYEVIPVNPGQAGKQIQGRTVYARLADIPVPIDMVDVFRASEYLDGVIEEALALSPLPKIIWSQLGVRDDAAAAKAEAVGVKVVMNRCPAIEYPRLIA</sequence>
<proteinExistence type="predicted"/>